<evidence type="ECO:0000256" key="1">
    <source>
        <dbReference type="SAM" id="Phobius"/>
    </source>
</evidence>
<reference evidence="2 3" key="1">
    <citation type="submission" date="2018-08" db="EMBL/GenBank/DDBJ databases">
        <title>Chryseobacterium nematophagum: a novel matrix digesting pathogen of nematodes.</title>
        <authorList>
            <person name="Page A."/>
            <person name="Roberts M."/>
            <person name="Felix M.-A."/>
            <person name="Weir W."/>
        </authorList>
    </citation>
    <scope>NUCLEOTIDE SEQUENCE [LARGE SCALE GENOMIC DNA]</scope>
    <source>
        <strain evidence="2 3">JUb129</strain>
    </source>
</reference>
<feature type="transmembrane region" description="Helical" evidence="1">
    <location>
        <begin position="78"/>
        <end position="97"/>
    </location>
</feature>
<keyword evidence="1" id="KW-0812">Transmembrane</keyword>
<dbReference type="AlphaFoldDB" id="A0A3M7TJP1"/>
<gene>
    <name evidence="2" type="ORF">D1631_15520</name>
</gene>
<protein>
    <submittedName>
        <fullName evidence="2">Uncharacterized protein</fullName>
    </submittedName>
</protein>
<accession>A0A3M7TJP1</accession>
<dbReference type="EMBL" id="QWIU01000002">
    <property type="protein sequence ID" value="RNA63236.1"/>
    <property type="molecule type" value="Genomic_DNA"/>
</dbReference>
<keyword evidence="1" id="KW-0472">Membrane</keyword>
<proteinExistence type="predicted"/>
<dbReference type="OrthoDB" id="1273506at2"/>
<evidence type="ECO:0000313" key="2">
    <source>
        <dbReference type="EMBL" id="RNA63236.1"/>
    </source>
</evidence>
<sequence length="128" mass="14959">MRNCIIYFLVSLFTLFIVESKINVKTFQNDHKGHVSHHHHIPQRENRVNQNSIQQSLDELANAYSGDLEEDDFKITSTLQTIVVFSNIFSLIYVFGLKSFKKKRPNINAFLSSFSIVKRFILIRSIRI</sequence>
<comment type="caution">
    <text evidence="2">The sequence shown here is derived from an EMBL/GenBank/DDBJ whole genome shotgun (WGS) entry which is preliminary data.</text>
</comment>
<organism evidence="2 3">
    <name type="scientific">Chryseobacterium nematophagum</name>
    <dbReference type="NCBI Taxonomy" id="2305228"/>
    <lineage>
        <taxon>Bacteria</taxon>
        <taxon>Pseudomonadati</taxon>
        <taxon>Bacteroidota</taxon>
        <taxon>Flavobacteriia</taxon>
        <taxon>Flavobacteriales</taxon>
        <taxon>Weeksellaceae</taxon>
        <taxon>Chryseobacterium group</taxon>
        <taxon>Chryseobacterium</taxon>
    </lineage>
</organism>
<evidence type="ECO:0000313" key="3">
    <source>
        <dbReference type="Proteomes" id="UP000278775"/>
    </source>
</evidence>
<keyword evidence="1" id="KW-1133">Transmembrane helix</keyword>
<name>A0A3M7TJP1_9FLAO</name>
<dbReference type="Proteomes" id="UP000278775">
    <property type="component" value="Unassembled WGS sequence"/>
</dbReference>